<proteinExistence type="predicted"/>
<dbReference type="EMBL" id="BGPR01010631">
    <property type="protein sequence ID" value="GBN47179.1"/>
    <property type="molecule type" value="Genomic_DNA"/>
</dbReference>
<organism evidence="1 2">
    <name type="scientific">Araneus ventricosus</name>
    <name type="common">Orbweaver spider</name>
    <name type="synonym">Epeira ventricosa</name>
    <dbReference type="NCBI Taxonomy" id="182803"/>
    <lineage>
        <taxon>Eukaryota</taxon>
        <taxon>Metazoa</taxon>
        <taxon>Ecdysozoa</taxon>
        <taxon>Arthropoda</taxon>
        <taxon>Chelicerata</taxon>
        <taxon>Arachnida</taxon>
        <taxon>Araneae</taxon>
        <taxon>Araneomorphae</taxon>
        <taxon>Entelegynae</taxon>
        <taxon>Araneoidea</taxon>
        <taxon>Araneidae</taxon>
        <taxon>Araneus</taxon>
    </lineage>
</organism>
<accession>A0A4Y2P823</accession>
<name>A0A4Y2P823_ARAVE</name>
<evidence type="ECO:0008006" key="3">
    <source>
        <dbReference type="Google" id="ProtNLM"/>
    </source>
</evidence>
<dbReference type="PANTHER" id="PTHR47331">
    <property type="entry name" value="PHD-TYPE DOMAIN-CONTAINING PROTEIN"/>
    <property type="match status" value="1"/>
</dbReference>
<protein>
    <recommendedName>
        <fullName evidence="3">Integrase zinc-binding domain-containing protein</fullName>
    </recommendedName>
</protein>
<sequence>MDTLDRTLRSLETENIECKSSPIREELKYCNEHYEKTHYRNSEGRYVQNGLAKDERSNLPMASKLLLENFYMDDCLSDAPDIKQFMALKKELGELLLRGGMTLHKWCSSAGPQALHNIRQKFWGLNERNLCRKIVHSCVACFKAIPEISSQKMGDLPEDRVNHNFVFNSVGMDFAGSFYTKTKLRKRDPPTKIYVCNTLDEIHSS</sequence>
<gene>
    <name evidence="1" type="ORF">AVEN_75224_1</name>
</gene>
<dbReference type="AlphaFoldDB" id="A0A4Y2P823"/>
<dbReference type="Proteomes" id="UP000499080">
    <property type="component" value="Unassembled WGS sequence"/>
</dbReference>
<evidence type="ECO:0000313" key="1">
    <source>
        <dbReference type="EMBL" id="GBN47179.1"/>
    </source>
</evidence>
<comment type="caution">
    <text evidence="1">The sequence shown here is derived from an EMBL/GenBank/DDBJ whole genome shotgun (WGS) entry which is preliminary data.</text>
</comment>
<keyword evidence="2" id="KW-1185">Reference proteome</keyword>
<reference evidence="1 2" key="1">
    <citation type="journal article" date="2019" name="Sci. Rep.">
        <title>Orb-weaving spider Araneus ventricosus genome elucidates the spidroin gene catalogue.</title>
        <authorList>
            <person name="Kono N."/>
            <person name="Nakamura H."/>
            <person name="Ohtoshi R."/>
            <person name="Moran D.A.P."/>
            <person name="Shinohara A."/>
            <person name="Yoshida Y."/>
            <person name="Fujiwara M."/>
            <person name="Mori M."/>
            <person name="Tomita M."/>
            <person name="Arakawa K."/>
        </authorList>
    </citation>
    <scope>NUCLEOTIDE SEQUENCE [LARGE SCALE GENOMIC DNA]</scope>
</reference>
<evidence type="ECO:0000313" key="2">
    <source>
        <dbReference type="Proteomes" id="UP000499080"/>
    </source>
</evidence>